<dbReference type="InterPro" id="IPR003594">
    <property type="entry name" value="HATPase_dom"/>
</dbReference>
<evidence type="ECO:0000313" key="5">
    <source>
        <dbReference type="EMBL" id="OGK01076.1"/>
    </source>
</evidence>
<organism evidence="5 6">
    <name type="scientific">Candidatus Raymondbacteria bacterium RIFOXYD12_FULL_49_13</name>
    <dbReference type="NCBI Taxonomy" id="1817890"/>
    <lineage>
        <taxon>Bacteria</taxon>
        <taxon>Raymondiibacteriota</taxon>
    </lineage>
</organism>
<name>A0A1F7F3J8_UNCRA</name>
<comment type="caution">
    <text evidence="5">The sequence shown here is derived from an EMBL/GenBank/DDBJ whole genome shotgun (WGS) entry which is preliminary data.</text>
</comment>
<dbReference type="AlphaFoldDB" id="A0A1F7F3J8"/>
<dbReference type="SUPFAM" id="SSF55874">
    <property type="entry name" value="ATPase domain of HSP90 chaperone/DNA topoisomerase II/histidine kinase"/>
    <property type="match status" value="1"/>
</dbReference>
<proteinExistence type="predicted"/>
<accession>A0A1F7F3J8</accession>
<gene>
    <name evidence="5" type="ORF">A2519_16935</name>
</gene>
<dbReference type="InterPro" id="IPR036890">
    <property type="entry name" value="HATPase_C_sf"/>
</dbReference>
<reference evidence="5 6" key="1">
    <citation type="journal article" date="2016" name="Nat. Commun.">
        <title>Thousands of microbial genomes shed light on interconnected biogeochemical processes in an aquifer system.</title>
        <authorList>
            <person name="Anantharaman K."/>
            <person name="Brown C.T."/>
            <person name="Hug L.A."/>
            <person name="Sharon I."/>
            <person name="Castelle C.J."/>
            <person name="Probst A.J."/>
            <person name="Thomas B.C."/>
            <person name="Singh A."/>
            <person name="Wilkins M.J."/>
            <person name="Karaoz U."/>
            <person name="Brodie E.L."/>
            <person name="Williams K.H."/>
            <person name="Hubbard S.S."/>
            <person name="Banfield J.F."/>
        </authorList>
    </citation>
    <scope>NUCLEOTIDE SEQUENCE [LARGE SCALE GENOMIC DNA]</scope>
</reference>
<dbReference type="EC" id="2.7.13.3" evidence="2"/>
<dbReference type="GO" id="GO:0004673">
    <property type="term" value="F:protein histidine kinase activity"/>
    <property type="evidence" value="ECO:0007669"/>
    <property type="project" value="UniProtKB-EC"/>
</dbReference>
<evidence type="ECO:0000259" key="4">
    <source>
        <dbReference type="PROSITE" id="PS50109"/>
    </source>
</evidence>
<feature type="region of interest" description="Disordered" evidence="3">
    <location>
        <begin position="1"/>
        <end position="21"/>
    </location>
</feature>
<evidence type="ECO:0000256" key="1">
    <source>
        <dbReference type="ARBA" id="ARBA00000085"/>
    </source>
</evidence>
<dbReference type="InterPro" id="IPR005467">
    <property type="entry name" value="His_kinase_dom"/>
</dbReference>
<dbReference type="Pfam" id="PF02518">
    <property type="entry name" value="HATPase_c"/>
    <property type="match status" value="1"/>
</dbReference>
<feature type="domain" description="Histidine kinase" evidence="4">
    <location>
        <begin position="37"/>
        <end position="244"/>
    </location>
</feature>
<dbReference type="PROSITE" id="PS50109">
    <property type="entry name" value="HIS_KIN"/>
    <property type="match status" value="1"/>
</dbReference>
<dbReference type="SMART" id="SM00387">
    <property type="entry name" value="HATPase_c"/>
    <property type="match status" value="1"/>
</dbReference>
<protein>
    <recommendedName>
        <fullName evidence="2">histidine kinase</fullName>
        <ecNumber evidence="2">2.7.13.3</ecNumber>
    </recommendedName>
</protein>
<evidence type="ECO:0000256" key="3">
    <source>
        <dbReference type="SAM" id="MobiDB-lite"/>
    </source>
</evidence>
<dbReference type="Proteomes" id="UP000179243">
    <property type="component" value="Unassembled WGS sequence"/>
</dbReference>
<dbReference type="EMBL" id="MFYX01000134">
    <property type="protein sequence ID" value="OGK01076.1"/>
    <property type="molecule type" value="Genomic_DNA"/>
</dbReference>
<comment type="catalytic activity">
    <reaction evidence="1">
        <text>ATP + protein L-histidine = ADP + protein N-phospho-L-histidine.</text>
        <dbReference type="EC" id="2.7.13.3"/>
    </reaction>
</comment>
<dbReference type="PANTHER" id="PTHR43065">
    <property type="entry name" value="SENSOR HISTIDINE KINASE"/>
    <property type="match status" value="1"/>
</dbReference>
<dbReference type="Gene3D" id="3.30.565.10">
    <property type="entry name" value="Histidine kinase-like ATPase, C-terminal domain"/>
    <property type="match status" value="1"/>
</dbReference>
<evidence type="ECO:0000313" key="6">
    <source>
        <dbReference type="Proteomes" id="UP000179243"/>
    </source>
</evidence>
<dbReference type="CDD" id="cd00075">
    <property type="entry name" value="HATPase"/>
    <property type="match status" value="1"/>
</dbReference>
<evidence type="ECO:0000256" key="2">
    <source>
        <dbReference type="ARBA" id="ARBA00012438"/>
    </source>
</evidence>
<dbReference type="InterPro" id="IPR004358">
    <property type="entry name" value="Sig_transdc_His_kin-like_C"/>
</dbReference>
<dbReference type="PANTHER" id="PTHR43065:SF42">
    <property type="entry name" value="TWO-COMPONENT SENSOR PPRA"/>
    <property type="match status" value="1"/>
</dbReference>
<dbReference type="PRINTS" id="PR00344">
    <property type="entry name" value="BCTRLSENSOR"/>
</dbReference>
<sequence length="249" mass="26699">MAGCGQSVAQSSEKTFPPMGKVDSAMDLDEYLSSVSRTLHDFRNTVHVLIGHATLLGMREPEGSTAKKHCDLIVERARQALDTIMELKAKPVGKKPLVDVCKVLEDAAISADVIIDKSIMVHLNVPANPLYVQAFPQHVQNAVLNLVVNAAQAMHGPGIVSISARAIETDGRYVIIAVQDSGKGISENILPNLFTPYFTTKGEKGTGLGLTNVRLFAESHGGTIHVVSKKGEGALFEIFLPLKETSFAA</sequence>